<dbReference type="Proteomes" id="UP000283509">
    <property type="component" value="Unassembled WGS sequence"/>
</dbReference>
<reference evidence="3 4" key="2">
    <citation type="submission" date="2019-01" db="EMBL/GenBank/DDBJ databases">
        <title>The decoding of complex shrimp genome reveals the adaptation for benthos swimmer, frequently molting mechanism and breeding impact on genome.</title>
        <authorList>
            <person name="Sun Y."/>
            <person name="Gao Y."/>
            <person name="Yu Y."/>
        </authorList>
    </citation>
    <scope>NUCLEOTIDE SEQUENCE [LARGE SCALE GENOMIC DNA]</scope>
    <source>
        <tissue evidence="3">Muscle</tissue>
    </source>
</reference>
<evidence type="ECO:0000313" key="4">
    <source>
        <dbReference type="Proteomes" id="UP000283509"/>
    </source>
</evidence>
<evidence type="ECO:0000313" key="3">
    <source>
        <dbReference type="EMBL" id="ROT76174.1"/>
    </source>
</evidence>
<dbReference type="GO" id="GO:0005815">
    <property type="term" value="C:microtubule organizing center"/>
    <property type="evidence" value="ECO:0007669"/>
    <property type="project" value="TreeGrafter"/>
</dbReference>
<evidence type="ECO:0000256" key="1">
    <source>
        <dbReference type="SAM" id="Coils"/>
    </source>
</evidence>
<dbReference type="PANTHER" id="PTHR18950:SF0">
    <property type="entry name" value="PROGESTERONE IMMUNOMODULATORY BINDING FACTOR 1"/>
    <property type="match status" value="1"/>
</dbReference>
<gene>
    <name evidence="3" type="ORF">C7M84_005242</name>
</gene>
<keyword evidence="1" id="KW-0175">Coiled coil</keyword>
<dbReference type="InterPro" id="IPR026205">
    <property type="entry name" value="PIBF1"/>
</dbReference>
<protein>
    <submittedName>
        <fullName evidence="3">Putative progesterone-induced-blocking factor 1-like</fullName>
    </submittedName>
</protein>
<dbReference type="PANTHER" id="PTHR18950">
    <property type="entry name" value="PROGESTERONE-INDUCED BLOCKING FACTOR 1"/>
    <property type="match status" value="1"/>
</dbReference>
<feature type="region of interest" description="Disordered" evidence="2">
    <location>
        <begin position="1"/>
        <end position="31"/>
    </location>
</feature>
<dbReference type="STRING" id="6689.A0A3R7MGW5"/>
<comment type="caution">
    <text evidence="3">The sequence shown here is derived from an EMBL/GenBank/DDBJ whole genome shotgun (WGS) entry which is preliminary data.</text>
</comment>
<evidence type="ECO:0000256" key="2">
    <source>
        <dbReference type="SAM" id="MobiDB-lite"/>
    </source>
</evidence>
<accession>A0A3R7MGW5</accession>
<proteinExistence type="predicted"/>
<dbReference type="EMBL" id="QCYY01001686">
    <property type="protein sequence ID" value="ROT76174.1"/>
    <property type="molecule type" value="Genomic_DNA"/>
</dbReference>
<dbReference type="GO" id="GO:0060271">
    <property type="term" value="P:cilium assembly"/>
    <property type="evidence" value="ECO:0007669"/>
    <property type="project" value="TreeGrafter"/>
</dbReference>
<name>A0A3R7MGW5_PENVA</name>
<reference evidence="3 4" key="1">
    <citation type="submission" date="2018-04" db="EMBL/GenBank/DDBJ databases">
        <authorList>
            <person name="Zhang X."/>
            <person name="Yuan J."/>
            <person name="Li F."/>
            <person name="Xiang J."/>
        </authorList>
    </citation>
    <scope>NUCLEOTIDE SEQUENCE [LARGE SCALE GENOMIC DNA]</scope>
    <source>
        <tissue evidence="3">Muscle</tissue>
    </source>
</reference>
<dbReference type="AlphaFoldDB" id="A0A3R7MGW5"/>
<keyword evidence="4" id="KW-1185">Reference proteome</keyword>
<feature type="coiled-coil region" evidence="1">
    <location>
        <begin position="210"/>
        <end position="296"/>
    </location>
</feature>
<sequence length="338" mass="38859">MSGDASAEVSVPTDLTVTSDGESEDGFAASRRHARELQALASDRAELQRTVEKQRLELQNKKAQIAAITAQNESAVASAIAQKDDIISAKQIQANRLEAELVRTREELSTIKERAARELAQLAQKCATFQETQKKLTFRHEELRSSLTNLQISESEYNRLRRVSAQQLTLQQFTALRVYELVWPLKIKVNELETVKSSLESSLAAKDLDLKARSDQCRKQQQELEDLRSKSEHYASQLLNLKEEQRSDDYKARNYHRVKSERDQLEGERETLTRKSTELELLVATLKKERSLLEERFGELKDINPWRQNMKRPSELQQPSLKKKPIVCWTECPQELVL</sequence>
<dbReference type="OrthoDB" id="299638at2759"/>
<organism evidence="3 4">
    <name type="scientific">Penaeus vannamei</name>
    <name type="common">Whiteleg shrimp</name>
    <name type="synonym">Litopenaeus vannamei</name>
    <dbReference type="NCBI Taxonomy" id="6689"/>
    <lineage>
        <taxon>Eukaryota</taxon>
        <taxon>Metazoa</taxon>
        <taxon>Ecdysozoa</taxon>
        <taxon>Arthropoda</taxon>
        <taxon>Crustacea</taxon>
        <taxon>Multicrustacea</taxon>
        <taxon>Malacostraca</taxon>
        <taxon>Eumalacostraca</taxon>
        <taxon>Eucarida</taxon>
        <taxon>Decapoda</taxon>
        <taxon>Dendrobranchiata</taxon>
        <taxon>Penaeoidea</taxon>
        <taxon>Penaeidae</taxon>
        <taxon>Penaeus</taxon>
    </lineage>
</organism>